<comment type="caution">
    <text evidence="1">The sequence shown here is derived from an EMBL/GenBank/DDBJ whole genome shotgun (WGS) entry which is preliminary data.</text>
</comment>
<name>A0A9P5XCI0_9AGAR</name>
<protein>
    <submittedName>
        <fullName evidence="1">Uncharacterized protein</fullName>
    </submittedName>
</protein>
<sequence>MVSLARPLLSNNFANLYLLKHAIFNVPKNQGCDNSNCTCGDRWVIQASLRDFR</sequence>
<reference evidence="1" key="1">
    <citation type="submission" date="2020-11" db="EMBL/GenBank/DDBJ databases">
        <authorList>
            <consortium name="DOE Joint Genome Institute"/>
            <person name="Ahrendt S."/>
            <person name="Riley R."/>
            <person name="Andreopoulos W."/>
            <person name="Labutti K."/>
            <person name="Pangilinan J."/>
            <person name="Ruiz-Duenas F.J."/>
            <person name="Barrasa J.M."/>
            <person name="Sanchez-Garcia M."/>
            <person name="Camarero S."/>
            <person name="Miyauchi S."/>
            <person name="Serrano A."/>
            <person name="Linde D."/>
            <person name="Babiker R."/>
            <person name="Drula E."/>
            <person name="Ayuso-Fernandez I."/>
            <person name="Pacheco R."/>
            <person name="Padilla G."/>
            <person name="Ferreira P."/>
            <person name="Barriuso J."/>
            <person name="Kellner H."/>
            <person name="Castanera R."/>
            <person name="Alfaro M."/>
            <person name="Ramirez L."/>
            <person name="Pisabarro A.G."/>
            <person name="Kuo A."/>
            <person name="Tritt A."/>
            <person name="Lipzen A."/>
            <person name="He G."/>
            <person name="Yan M."/>
            <person name="Ng V."/>
            <person name="Cullen D."/>
            <person name="Martin F."/>
            <person name="Rosso M.-N."/>
            <person name="Henrissat B."/>
            <person name="Hibbett D."/>
            <person name="Martinez A.T."/>
            <person name="Grigoriev I.V."/>
        </authorList>
    </citation>
    <scope>NUCLEOTIDE SEQUENCE</scope>
    <source>
        <strain evidence="1">MF-IS2</strain>
    </source>
</reference>
<accession>A0A9P5XCI0</accession>
<proteinExistence type="predicted"/>
<evidence type="ECO:0000313" key="1">
    <source>
        <dbReference type="EMBL" id="KAF9448185.1"/>
    </source>
</evidence>
<dbReference type="AlphaFoldDB" id="A0A9P5XCI0"/>
<dbReference type="Proteomes" id="UP000807342">
    <property type="component" value="Unassembled WGS sequence"/>
</dbReference>
<gene>
    <name evidence="1" type="ORF">P691DRAFT_801234</name>
</gene>
<evidence type="ECO:0000313" key="2">
    <source>
        <dbReference type="Proteomes" id="UP000807342"/>
    </source>
</evidence>
<organism evidence="1 2">
    <name type="scientific">Macrolepiota fuliginosa MF-IS2</name>
    <dbReference type="NCBI Taxonomy" id="1400762"/>
    <lineage>
        <taxon>Eukaryota</taxon>
        <taxon>Fungi</taxon>
        <taxon>Dikarya</taxon>
        <taxon>Basidiomycota</taxon>
        <taxon>Agaricomycotina</taxon>
        <taxon>Agaricomycetes</taxon>
        <taxon>Agaricomycetidae</taxon>
        <taxon>Agaricales</taxon>
        <taxon>Agaricineae</taxon>
        <taxon>Agaricaceae</taxon>
        <taxon>Macrolepiota</taxon>
    </lineage>
</organism>
<keyword evidence="2" id="KW-1185">Reference proteome</keyword>
<dbReference type="EMBL" id="MU151170">
    <property type="protein sequence ID" value="KAF9448185.1"/>
    <property type="molecule type" value="Genomic_DNA"/>
</dbReference>